<organism evidence="2 3">
    <name type="scientific">Cyclotella atomus</name>
    <dbReference type="NCBI Taxonomy" id="382360"/>
    <lineage>
        <taxon>Eukaryota</taxon>
        <taxon>Sar</taxon>
        <taxon>Stramenopiles</taxon>
        <taxon>Ochrophyta</taxon>
        <taxon>Bacillariophyta</taxon>
        <taxon>Coscinodiscophyceae</taxon>
        <taxon>Thalassiosirophycidae</taxon>
        <taxon>Stephanodiscales</taxon>
        <taxon>Stephanodiscaceae</taxon>
        <taxon>Cyclotella</taxon>
    </lineage>
</organism>
<evidence type="ECO:0000313" key="3">
    <source>
        <dbReference type="Proteomes" id="UP001530400"/>
    </source>
</evidence>
<dbReference type="PANTHER" id="PTHR15682">
    <property type="entry name" value="UNHEALTHY RIBOSOME BIOGENESIS PROTEIN 2 HOMOLOG"/>
    <property type="match status" value="1"/>
</dbReference>
<comment type="caution">
    <text evidence="2">The sequence shown here is derived from an EMBL/GenBank/DDBJ whole genome shotgun (WGS) entry which is preliminary data.</text>
</comment>
<feature type="region of interest" description="Disordered" evidence="1">
    <location>
        <begin position="1"/>
        <end position="38"/>
    </location>
</feature>
<evidence type="ECO:0000256" key="1">
    <source>
        <dbReference type="SAM" id="MobiDB-lite"/>
    </source>
</evidence>
<name>A0ABD3N0J9_9STRA</name>
<reference evidence="2 3" key="1">
    <citation type="submission" date="2024-10" db="EMBL/GenBank/DDBJ databases">
        <title>Updated reference genomes for cyclostephanoid diatoms.</title>
        <authorList>
            <person name="Roberts W.R."/>
            <person name="Alverson A.J."/>
        </authorList>
    </citation>
    <scope>NUCLEOTIDE SEQUENCE [LARGE SCALE GENOMIC DNA]</scope>
    <source>
        <strain evidence="2 3">AJA010-31</strain>
    </source>
</reference>
<evidence type="ECO:0000313" key="2">
    <source>
        <dbReference type="EMBL" id="KAL3768581.1"/>
    </source>
</evidence>
<dbReference type="InterPro" id="IPR052609">
    <property type="entry name" value="Ribosome_Biogenesis_Reg"/>
</dbReference>
<evidence type="ECO:0008006" key="4">
    <source>
        <dbReference type="Google" id="ProtNLM"/>
    </source>
</evidence>
<gene>
    <name evidence="2" type="ORF">ACHAWO_001530</name>
</gene>
<dbReference type="Proteomes" id="UP001530400">
    <property type="component" value="Unassembled WGS sequence"/>
</dbReference>
<dbReference type="EMBL" id="JALLPJ020001344">
    <property type="protein sequence ID" value="KAL3768581.1"/>
    <property type="molecule type" value="Genomic_DNA"/>
</dbReference>
<protein>
    <recommendedName>
        <fullName evidence="4">Nucleolar 27S pre-rRNA processing Urb2/Npa2 C-terminal domain-containing protein</fullName>
    </recommendedName>
</protein>
<dbReference type="PANTHER" id="PTHR15682:SF2">
    <property type="entry name" value="UNHEALTHY RIBOSOME BIOGENESIS PROTEIN 2 HOMOLOG"/>
    <property type="match status" value="1"/>
</dbReference>
<keyword evidence="3" id="KW-1185">Reference proteome</keyword>
<sequence length="1472" mass="163358">MKSKRSRSGSKDSDAKSPILKRRKRSRSSSQDIKSVSAGAATASKELCPFNQEDVVHHISKFLESKDDSHSVLYLVKHVESAEPSTVQQNHSEVTITKEDIATLLLPWSVARLIRATSEASDQKTSVDEQHQLVWRTLSCCLDTLTNTNLSESTLANSLSQSTLTKLIRAAASSAFGTEKKLQKYASNCYIKLVTRYRPSFEVASNTLLKHVEDLVYTESDGFVKSLPKHQYEVVCGALGTIYSVLGGANVKRSFAILSSVEMLPRLGRLGFVNTAHSLIDDSITLDQETVENAKKLVEKIVRDGLFHQTHHMDGFCTMEELRCLPTFSCEEDHMNNEAIQKSKSGGKTCYQSGLFKSLRVLLSQTDPKDVVAICNLLPLLIHGFFDHVQKKQQKLIGSGAAVSTEADAKLQFYFWGHVTVAAFERLCAATSSATDDVAVIKLASNALKLVLDYDVYSPSYSDPDETLVSFLKFVTRGVLRCVEINDSASSGYVLSSIRTLLLLNHRLLHEQLSKCIAFTCKSLHECGDDGRACLDASSVLATIVKTYSELRQMSHFLSASRTAFVDMKSYQCDVEMMNSLFRSKEVMELLTSSYKTLPSGQLHELWDFFDQWIIEISSENDCAMPCQSAELSFAVRMFILYMKSIRADKHNSSELRNLCEKTITSAIGKLLDTSKSSRHAFMRHGIDLCGWLVDLHTRSCFWIDSIGVDGDGSAFLLSQDSDSNSTLNVLSYLHNEAVSTIESYHFKRWVLTWTQDATSQRSPLPNDLDEDISSVQSALLRLAIHRIHQLHSMIYYCKVEEHEDREISESQGNTSSKELKQEAKLLVNYVIYTAQMCSGLEPESLWPTIAQSISTWSHYAEKYHMKVFLSWFFSTLSQTSSKDTSQQDTDCALALVRDASFYEVRECTSLLIQEGLAFVLDKVLSCLRECFGSDDLPACKYAADSCMTFVKQIGSSSLSTNESMHATLHGAATVISFISSAPLVIPPCNNNINLLDQAVGLDILVSKVYTMMMTTKGSVGTALVKILVGARCLEATLLPTIILSSNKSDSSLIMLTTRHSVTAYDFSECSEMAMAATGDVLGEIFALCIDYHDKHSSLIKEFLHMMNSVIQGSIETNTTAEITARASLIISVIRKMNVFHRRHVLEKKAQQLCLDTVMQCQKNMRSCIIHQIENRSLSSLHAKAAGNLLVLASELLAFLGHEASELHTSDDVELSEQITEIFDMVSNTTESANDSEFKAAVHYFLATIPTINNLSTSIPSAAVIETFLCEMEQSESALLEASLYSILRDSAVDGIKCVVDYLSTRRNSVRPNYAFTVKIYQLLIHCVKSQDQISYLSTQSMSILLTSMSLLHASSIEKKSGALNITLFSSAMSSLIQRKDLIVFSGREITMMCSSMSSLFKDREDDDINADSEVTIFKSCCSVVSSLVTNYPKQLYGCPNGLFGLLLAMLDHILHSSSKTGLITKALEYAK</sequence>
<proteinExistence type="predicted"/>
<accession>A0ABD3N0J9</accession>